<evidence type="ECO:0000256" key="1">
    <source>
        <dbReference type="SAM" id="MobiDB-lite"/>
    </source>
</evidence>
<evidence type="ECO:0000313" key="3">
    <source>
        <dbReference type="Proteomes" id="UP000769766"/>
    </source>
</evidence>
<comment type="caution">
    <text evidence="2">The sequence shown here is derived from an EMBL/GenBank/DDBJ whole genome shotgun (WGS) entry which is preliminary data.</text>
</comment>
<feature type="region of interest" description="Disordered" evidence="1">
    <location>
        <begin position="171"/>
        <end position="193"/>
    </location>
</feature>
<evidence type="ECO:0000313" key="2">
    <source>
        <dbReference type="EMBL" id="MBI2876818.1"/>
    </source>
</evidence>
<feature type="compositionally biased region" description="Polar residues" evidence="1">
    <location>
        <begin position="184"/>
        <end position="193"/>
    </location>
</feature>
<dbReference type="PIRSF" id="PIRSF019217">
    <property type="entry name" value="Acetone_carboxlyase_gsu"/>
    <property type="match status" value="1"/>
</dbReference>
<dbReference type="Proteomes" id="UP000769766">
    <property type="component" value="Unassembled WGS sequence"/>
</dbReference>
<gene>
    <name evidence="2" type="ORF">HYY20_08050</name>
</gene>
<protein>
    <submittedName>
        <fullName evidence="2">Acetone carboxylase subunit gamma</fullName>
    </submittedName>
</protein>
<reference evidence="2" key="1">
    <citation type="submission" date="2020-07" db="EMBL/GenBank/DDBJ databases">
        <title>Huge and variable diversity of episymbiotic CPR bacteria and DPANN archaea in groundwater ecosystems.</title>
        <authorList>
            <person name="He C.Y."/>
            <person name="Keren R."/>
            <person name="Whittaker M."/>
            <person name="Farag I.F."/>
            <person name="Doudna J."/>
            <person name="Cate J.H.D."/>
            <person name="Banfield J.F."/>
        </authorList>
    </citation>
    <scope>NUCLEOTIDE SEQUENCE</scope>
    <source>
        <strain evidence="2">NC_groundwater_672_Ag_B-0.1um_62_36</strain>
    </source>
</reference>
<sequence length="193" mass="22731">MVEEHTAEITSRERIRLLVEGKLPYDEVKKMIKLLLKDQDRFWKYLEVLQARVLWKDQILLRISEHLYIVQKEGGPRVVKCDCGQEFGDYRANWKLGCRIRVRTTPEELAEIFVTARRLNPGELVEIREFYCPGCLAQLAVEVVPPGYPIQFEFLPDLDRFYRQWLERPLPDEPPGGLEDRTSDQTAQWAREA</sequence>
<organism evidence="2 3">
    <name type="scientific">Tectimicrobiota bacterium</name>
    <dbReference type="NCBI Taxonomy" id="2528274"/>
    <lineage>
        <taxon>Bacteria</taxon>
        <taxon>Pseudomonadati</taxon>
        <taxon>Nitrospinota/Tectimicrobiota group</taxon>
        <taxon>Candidatus Tectimicrobiota</taxon>
    </lineage>
</organism>
<dbReference type="InterPro" id="IPR016750">
    <property type="entry name" value="Aceto_COase_bsu/gsu"/>
</dbReference>
<dbReference type="AlphaFoldDB" id="A0A932CNY2"/>
<dbReference type="EMBL" id="JACPRF010000243">
    <property type="protein sequence ID" value="MBI2876818.1"/>
    <property type="molecule type" value="Genomic_DNA"/>
</dbReference>
<accession>A0A932CNY2</accession>
<name>A0A932CNY2_UNCTE</name>
<proteinExistence type="predicted"/>
<dbReference type="Pfam" id="PF08882">
    <property type="entry name" value="Acetone_carb_G"/>
    <property type="match status" value="1"/>
</dbReference>